<protein>
    <submittedName>
        <fullName evidence="2">Uncharacterized protein</fullName>
    </submittedName>
</protein>
<keyword evidence="3" id="KW-1185">Reference proteome</keyword>
<dbReference type="Proteomes" id="UP000198582">
    <property type="component" value="Unassembled WGS sequence"/>
</dbReference>
<sequence>MHGGLGLETVSYAVLPGSGSVAGVPIPGWATALIALACAASAVVVLLVFLRNRRR</sequence>
<reference evidence="2 3" key="1">
    <citation type="submission" date="2016-10" db="EMBL/GenBank/DDBJ databases">
        <authorList>
            <person name="de Groot N.N."/>
        </authorList>
    </citation>
    <scope>NUCLEOTIDE SEQUENCE [LARGE SCALE GENOMIC DNA]</scope>
    <source>
        <strain evidence="2 3">DSM 44993</strain>
    </source>
</reference>
<accession>A0A1H8VTU8</accession>
<evidence type="ECO:0000256" key="1">
    <source>
        <dbReference type="SAM" id="Phobius"/>
    </source>
</evidence>
<gene>
    <name evidence="2" type="ORF">SAMN04489732_104289</name>
</gene>
<evidence type="ECO:0000313" key="2">
    <source>
        <dbReference type="EMBL" id="SEP18826.1"/>
    </source>
</evidence>
<keyword evidence="1" id="KW-0472">Membrane</keyword>
<evidence type="ECO:0000313" key="3">
    <source>
        <dbReference type="Proteomes" id="UP000198582"/>
    </source>
</evidence>
<keyword evidence="1" id="KW-0812">Transmembrane</keyword>
<keyword evidence="1" id="KW-1133">Transmembrane helix</keyword>
<organism evidence="2 3">
    <name type="scientific">Amycolatopsis saalfeldensis</name>
    <dbReference type="NCBI Taxonomy" id="394193"/>
    <lineage>
        <taxon>Bacteria</taxon>
        <taxon>Bacillati</taxon>
        <taxon>Actinomycetota</taxon>
        <taxon>Actinomycetes</taxon>
        <taxon>Pseudonocardiales</taxon>
        <taxon>Pseudonocardiaceae</taxon>
        <taxon>Amycolatopsis</taxon>
    </lineage>
</organism>
<dbReference type="STRING" id="394193.SAMN04489732_104289"/>
<proteinExistence type="predicted"/>
<feature type="transmembrane region" description="Helical" evidence="1">
    <location>
        <begin position="26"/>
        <end position="50"/>
    </location>
</feature>
<name>A0A1H8VTU8_9PSEU</name>
<dbReference type="EMBL" id="FOEF01000004">
    <property type="protein sequence ID" value="SEP18826.1"/>
    <property type="molecule type" value="Genomic_DNA"/>
</dbReference>
<dbReference type="RefSeq" id="WP_177231294.1">
    <property type="nucleotide sequence ID" value="NZ_FOEF01000004.1"/>
</dbReference>
<dbReference type="AlphaFoldDB" id="A0A1H8VTU8"/>